<feature type="repeat" description="PPR" evidence="2">
    <location>
        <begin position="1"/>
        <end position="28"/>
    </location>
</feature>
<dbReference type="FunFam" id="1.25.40.10:FF:000344">
    <property type="entry name" value="Pentatricopeptide repeat-containing protein"/>
    <property type="match status" value="1"/>
</dbReference>
<feature type="repeat" description="PPR" evidence="2">
    <location>
        <begin position="395"/>
        <end position="425"/>
    </location>
</feature>
<dbReference type="Gene3D" id="1.25.40.10">
    <property type="entry name" value="Tetratricopeptide repeat domain"/>
    <property type="match status" value="5"/>
</dbReference>
<feature type="repeat" description="PPR" evidence="2">
    <location>
        <begin position="192"/>
        <end position="226"/>
    </location>
</feature>
<dbReference type="FunFam" id="1.25.40.10:FF:000196">
    <property type="entry name" value="Pentatricopeptide repeat-containing protein At4g14850"/>
    <property type="match status" value="1"/>
</dbReference>
<reference evidence="3" key="2">
    <citation type="journal article" date="2022" name="Hortic Res">
        <title>The genome of Dioscorea zingiberensis sheds light on the biosynthesis, origin and evolution of the medicinally important diosgenin saponins.</title>
        <authorList>
            <person name="Li Y."/>
            <person name="Tan C."/>
            <person name="Li Z."/>
            <person name="Guo J."/>
            <person name="Li S."/>
            <person name="Chen X."/>
            <person name="Wang C."/>
            <person name="Dai X."/>
            <person name="Yang H."/>
            <person name="Song W."/>
            <person name="Hou L."/>
            <person name="Xu J."/>
            <person name="Tong Z."/>
            <person name="Xu A."/>
            <person name="Yuan X."/>
            <person name="Wang W."/>
            <person name="Yang Q."/>
            <person name="Chen L."/>
            <person name="Sun Z."/>
            <person name="Wang K."/>
            <person name="Pan B."/>
            <person name="Chen J."/>
            <person name="Bao Y."/>
            <person name="Liu F."/>
            <person name="Qi X."/>
            <person name="Gang D.R."/>
            <person name="Wen J."/>
            <person name="Li J."/>
        </authorList>
    </citation>
    <scope>NUCLEOTIDE SEQUENCE</scope>
    <source>
        <strain evidence="3">Dzin_1.0</strain>
    </source>
</reference>
<reference evidence="3" key="1">
    <citation type="submission" date="2021-03" db="EMBL/GenBank/DDBJ databases">
        <authorList>
            <person name="Li Z."/>
            <person name="Yang C."/>
        </authorList>
    </citation>
    <scope>NUCLEOTIDE SEQUENCE</scope>
    <source>
        <strain evidence="3">Dzin_1.0</strain>
        <tissue evidence="3">Leaf</tissue>
    </source>
</reference>
<keyword evidence="1" id="KW-0677">Repeat</keyword>
<dbReference type="FunFam" id="1.25.40.10:FF:000738">
    <property type="entry name" value="Pentatricopeptide repeat-containing protein chloroplastic"/>
    <property type="match status" value="1"/>
</dbReference>
<evidence type="ECO:0008006" key="5">
    <source>
        <dbReference type="Google" id="ProtNLM"/>
    </source>
</evidence>
<evidence type="ECO:0000256" key="1">
    <source>
        <dbReference type="ARBA" id="ARBA00022737"/>
    </source>
</evidence>
<dbReference type="InterPro" id="IPR046960">
    <property type="entry name" value="PPR_At4g14850-like_plant"/>
</dbReference>
<dbReference type="Proteomes" id="UP001085076">
    <property type="component" value="Miscellaneous, Linkage group lg05"/>
</dbReference>
<feature type="repeat" description="PPR" evidence="2">
    <location>
        <begin position="95"/>
        <end position="129"/>
    </location>
</feature>
<comment type="caution">
    <text evidence="3">The sequence shown here is derived from an EMBL/GenBank/DDBJ whole genome shotgun (WGS) entry which is preliminary data.</text>
</comment>
<proteinExistence type="predicted"/>
<dbReference type="EMBL" id="JAGGNH010000005">
    <property type="protein sequence ID" value="KAJ0972326.1"/>
    <property type="molecule type" value="Genomic_DNA"/>
</dbReference>
<sequence length="623" mass="69559">MVSGFVHNGLPSDGFFVFVEMLDSGVVPNDFAFSATLHACAELAALELGEQVHSMVVRFGIDRDCRIANCLIDVYSRCRSMDKAQLIFDKMTEQDLVTFTTLISGYCLNNLFEPAIRVFEHMLLKGIEPNEHTISGVLTACGPMLGEQIHGYMIKTMTDQSVHSACSLIEFYSKSGEIGQAKLVFENLVQRNVVTWSSMISCCLRHEQIEDALWLFHDMVCTGSVPNEYTFATTLGACGLSSEFFYVGRQLHCSAIKHNLVSDIRVFNALLTMYGRSGDVDSLEKLFDRMENPDVVSWCSVISSYFQNGLDEKSIKLLSRMHREGFVPNEYGLSSTLSSCANLASLDQGKHLHCLALKLGCDLDVCVGNALINMYAKCGSIEEARLIFDAMPNHDLMSWNSLIHGYAHHGNGNKAISVFDIMTEAHNITPDHSTFVGILVACSHVGCVDRAFRYFDIMRDRYSIMPSASHYACVIDIMGRAGRLREALQIINQMPFEPDVLTWKTMLASCKLHKNIELGKFAAEKVIELSPKDSASYVLLSNMHAMHGEWKDVEKVRSTMDKQGIKKGAGCSWIQIRNEVHAFAASDTSHVRADSVYLILNLLLKEMEEDKRSAEISIISYDL</sequence>
<dbReference type="PANTHER" id="PTHR24015">
    <property type="entry name" value="OS07G0578800 PROTEIN-RELATED"/>
    <property type="match status" value="1"/>
</dbReference>
<dbReference type="Pfam" id="PF13041">
    <property type="entry name" value="PPR_2"/>
    <property type="match status" value="3"/>
</dbReference>
<keyword evidence="4" id="KW-1185">Reference proteome</keyword>
<evidence type="ECO:0000256" key="2">
    <source>
        <dbReference type="PROSITE-ProRule" id="PRU00708"/>
    </source>
</evidence>
<dbReference type="OrthoDB" id="185373at2759"/>
<dbReference type="PROSITE" id="PS51375">
    <property type="entry name" value="PPR"/>
    <property type="match status" value="6"/>
</dbReference>
<dbReference type="Pfam" id="PF01535">
    <property type="entry name" value="PPR"/>
    <property type="match status" value="6"/>
</dbReference>
<name>A0A9D5CFK8_9LILI</name>
<dbReference type="InterPro" id="IPR002885">
    <property type="entry name" value="PPR_rpt"/>
</dbReference>
<dbReference type="NCBIfam" id="TIGR00756">
    <property type="entry name" value="PPR"/>
    <property type="match status" value="8"/>
</dbReference>
<feature type="repeat" description="PPR" evidence="2">
    <location>
        <begin position="294"/>
        <end position="328"/>
    </location>
</feature>
<dbReference type="FunFam" id="1.25.40.10:FF:000031">
    <property type="entry name" value="Pentatricopeptide repeat-containing protein mitochondrial"/>
    <property type="match status" value="1"/>
</dbReference>
<evidence type="ECO:0000313" key="4">
    <source>
        <dbReference type="Proteomes" id="UP001085076"/>
    </source>
</evidence>
<dbReference type="Pfam" id="PF20431">
    <property type="entry name" value="E_motif"/>
    <property type="match status" value="1"/>
</dbReference>
<dbReference type="PANTHER" id="PTHR24015:SF1700">
    <property type="entry name" value="OS03G0844000 PROTEIN"/>
    <property type="match status" value="1"/>
</dbReference>
<feature type="repeat" description="PPR" evidence="2">
    <location>
        <begin position="263"/>
        <end position="293"/>
    </location>
</feature>
<dbReference type="AlphaFoldDB" id="A0A9D5CFK8"/>
<evidence type="ECO:0000313" key="3">
    <source>
        <dbReference type="EMBL" id="KAJ0972326.1"/>
    </source>
</evidence>
<protein>
    <recommendedName>
        <fullName evidence="5">Chlororespiratory reduction 21</fullName>
    </recommendedName>
</protein>
<dbReference type="FunFam" id="1.25.40.10:FF:000285">
    <property type="entry name" value="Pentatricopeptide repeat-containing protein, chloroplastic"/>
    <property type="match status" value="1"/>
</dbReference>
<organism evidence="3 4">
    <name type="scientific">Dioscorea zingiberensis</name>
    <dbReference type="NCBI Taxonomy" id="325984"/>
    <lineage>
        <taxon>Eukaryota</taxon>
        <taxon>Viridiplantae</taxon>
        <taxon>Streptophyta</taxon>
        <taxon>Embryophyta</taxon>
        <taxon>Tracheophyta</taxon>
        <taxon>Spermatophyta</taxon>
        <taxon>Magnoliopsida</taxon>
        <taxon>Liliopsida</taxon>
        <taxon>Dioscoreales</taxon>
        <taxon>Dioscoreaceae</taxon>
        <taxon>Dioscorea</taxon>
    </lineage>
</organism>
<dbReference type="InterPro" id="IPR046848">
    <property type="entry name" value="E_motif"/>
</dbReference>
<accession>A0A9D5CFK8</accession>
<gene>
    <name evidence="3" type="ORF">J5N97_020285</name>
</gene>
<dbReference type="InterPro" id="IPR011990">
    <property type="entry name" value="TPR-like_helical_dom_sf"/>
</dbReference>
<dbReference type="GO" id="GO:0003723">
    <property type="term" value="F:RNA binding"/>
    <property type="evidence" value="ECO:0007669"/>
    <property type="project" value="InterPro"/>
</dbReference>
<dbReference type="SUPFAM" id="SSF48452">
    <property type="entry name" value="TPR-like"/>
    <property type="match status" value="1"/>
</dbReference>
<dbReference type="GO" id="GO:0009451">
    <property type="term" value="P:RNA modification"/>
    <property type="evidence" value="ECO:0007669"/>
    <property type="project" value="InterPro"/>
</dbReference>